<dbReference type="OrthoDB" id="445235at2759"/>
<protein>
    <submittedName>
        <fullName evidence="1">Uncharacterized protein</fullName>
    </submittedName>
</protein>
<dbReference type="Proteomes" id="UP000601435">
    <property type="component" value="Unassembled WGS sequence"/>
</dbReference>
<gene>
    <name evidence="1" type="ORF">SNEC2469_LOCUS13084</name>
</gene>
<dbReference type="AlphaFoldDB" id="A0A812S3X8"/>
<evidence type="ECO:0000313" key="1">
    <source>
        <dbReference type="EMBL" id="CAE7465922.1"/>
    </source>
</evidence>
<evidence type="ECO:0000313" key="2">
    <source>
        <dbReference type="Proteomes" id="UP000601435"/>
    </source>
</evidence>
<feature type="non-terminal residue" evidence="1">
    <location>
        <position position="585"/>
    </location>
</feature>
<dbReference type="EMBL" id="CAJNJA010020845">
    <property type="protein sequence ID" value="CAE7465922.1"/>
    <property type="molecule type" value="Genomic_DNA"/>
</dbReference>
<keyword evidence="2" id="KW-1185">Reference proteome</keyword>
<sequence>PVWDTLHKEEPDELANLLIRPNLCLHGGHLVAEEPQILKDTTWHGVRELSGLLAISQAAHSQLKDFLAPGTTWAKNAFGEVGSRHPCRAWQSGPESLIPNALHFDPGIKKREELVEEVLLSQRAYELQDTAAHDLVASRLHLHFDTLADLCHGLACAERSLDIVWLRNRFREPDCFGYPCVQLGVRQRVQDPRHMSRECMWDHISKISFHHNSLFEAKAGEEALELREELHAALAACGIRSHLSTAKAAVAHVLDCTERRMRGSCDAELERVMAFLERYSKQLGEEEKGPAKALLDEVLASSMETVESLVPPRSTGDSDHEDWEKVSDDVAVARATLVHNLSAHEDEEANAALASFTALDVDDTSLDERLREMNAAMARLLTKGDEKVVIQDTTAAAMDTDPVDTTAAPGDFVPEGMSVIMPWVLDIPLPLVRSLPFPLAPWRKRCSTSRASLRISRALARRVLIWPSSSPRKRLRPCLPSCRREFWTRSAVERVLEVYQIYKRQIAQEKMLAAPFSKARAGVGHGSLGQLDPGSTTTMLMCPSCFSDWQRPDNKVQGKCKLCQKNVIAVDKGPPSAEIKLGLAS</sequence>
<organism evidence="1 2">
    <name type="scientific">Symbiodinium necroappetens</name>
    <dbReference type="NCBI Taxonomy" id="1628268"/>
    <lineage>
        <taxon>Eukaryota</taxon>
        <taxon>Sar</taxon>
        <taxon>Alveolata</taxon>
        <taxon>Dinophyceae</taxon>
        <taxon>Suessiales</taxon>
        <taxon>Symbiodiniaceae</taxon>
        <taxon>Symbiodinium</taxon>
    </lineage>
</organism>
<accession>A0A812S3X8</accession>
<comment type="caution">
    <text evidence="1">The sequence shown here is derived from an EMBL/GenBank/DDBJ whole genome shotgun (WGS) entry which is preliminary data.</text>
</comment>
<name>A0A812S3X8_9DINO</name>
<proteinExistence type="predicted"/>
<reference evidence="1" key="1">
    <citation type="submission" date="2021-02" db="EMBL/GenBank/DDBJ databases">
        <authorList>
            <person name="Dougan E. K."/>
            <person name="Rhodes N."/>
            <person name="Thang M."/>
            <person name="Chan C."/>
        </authorList>
    </citation>
    <scope>NUCLEOTIDE SEQUENCE</scope>
</reference>